<feature type="domain" description="Serine aminopeptidase S33" evidence="1">
    <location>
        <begin position="12"/>
        <end position="249"/>
    </location>
</feature>
<evidence type="ECO:0000313" key="3">
    <source>
        <dbReference type="Proteomes" id="UP000595847"/>
    </source>
</evidence>
<reference evidence="2 3" key="1">
    <citation type="submission" date="2020-12" db="EMBL/GenBank/DDBJ databases">
        <title>strain FJAT-54423T represents a novel species of the genus Brevibacillus.</title>
        <authorList>
            <person name="Tang R."/>
        </authorList>
    </citation>
    <scope>NUCLEOTIDE SEQUENCE [LARGE SCALE GENOMIC DNA]</scope>
    <source>
        <strain evidence="2 3">FJAT-54423</strain>
    </source>
</reference>
<dbReference type="InterPro" id="IPR022742">
    <property type="entry name" value="Hydrolase_4"/>
</dbReference>
<dbReference type="PANTHER" id="PTHR11614">
    <property type="entry name" value="PHOSPHOLIPASE-RELATED"/>
    <property type="match status" value="1"/>
</dbReference>
<gene>
    <name evidence="2" type="ORF">JD108_08225</name>
</gene>
<name>A0A7T5ENK2_9BACL</name>
<proteinExistence type="predicted"/>
<dbReference type="SUPFAM" id="SSF53474">
    <property type="entry name" value="alpha/beta-Hydrolases"/>
    <property type="match status" value="1"/>
</dbReference>
<dbReference type="InterPro" id="IPR000073">
    <property type="entry name" value="AB_hydrolase_1"/>
</dbReference>
<organism evidence="2 3">
    <name type="scientific">Brevibacillus composti</name>
    <dbReference type="NCBI Taxonomy" id="2796470"/>
    <lineage>
        <taxon>Bacteria</taxon>
        <taxon>Bacillati</taxon>
        <taxon>Bacillota</taxon>
        <taxon>Bacilli</taxon>
        <taxon>Bacillales</taxon>
        <taxon>Paenibacillaceae</taxon>
        <taxon>Brevibacillus</taxon>
    </lineage>
</organism>
<dbReference type="Proteomes" id="UP000595847">
    <property type="component" value="Chromosome"/>
</dbReference>
<dbReference type="RefSeq" id="WP_198829351.1">
    <property type="nucleotide sequence ID" value="NZ_CP066308.1"/>
</dbReference>
<dbReference type="AlphaFoldDB" id="A0A7T5ENK2"/>
<dbReference type="PRINTS" id="PR00111">
    <property type="entry name" value="ABHYDROLASE"/>
</dbReference>
<dbReference type="Pfam" id="PF12146">
    <property type="entry name" value="Hydrolase_4"/>
    <property type="match status" value="1"/>
</dbReference>
<accession>A0A7T5ENK2</accession>
<protein>
    <submittedName>
        <fullName evidence="2">Lysophospholipase</fullName>
    </submittedName>
</protein>
<evidence type="ECO:0000313" key="2">
    <source>
        <dbReference type="EMBL" id="QQE75837.1"/>
    </source>
</evidence>
<dbReference type="InterPro" id="IPR051044">
    <property type="entry name" value="MAG_DAG_Lipase"/>
</dbReference>
<evidence type="ECO:0000259" key="1">
    <source>
        <dbReference type="Pfam" id="PF12146"/>
    </source>
</evidence>
<sequence length="266" mass="29129">MQGYSHTWPVEEPRASIVLVHGAGEHHGRYAHVAAAFGAQGIEVVTGDLPGWGRSAGRKGHIDSFSQYLDTVQSWVGAAVEKANGAYPVFLLGHSMGGLVSVRFIQRGDGTTGLAGVLLSSPCLELKVPVPPWKARLAGWLDKGWPTLRLASGISPEMVSRDPVVQQAYVSDPLQYPKVSVRWFQELHRAMEAAWAERERLSIPALVLQAGDDALVNADAVERFTAGLPGDVTFRRYPGMRHELLNEPEKDEVLHTMIAWMQQHGL</sequence>
<dbReference type="InterPro" id="IPR029058">
    <property type="entry name" value="AB_hydrolase_fold"/>
</dbReference>
<dbReference type="EMBL" id="CP066308">
    <property type="protein sequence ID" value="QQE75837.1"/>
    <property type="molecule type" value="Genomic_DNA"/>
</dbReference>
<dbReference type="Gene3D" id="3.40.50.1820">
    <property type="entry name" value="alpha/beta hydrolase"/>
    <property type="match status" value="1"/>
</dbReference>
<dbReference type="KEGG" id="bcop:JD108_08225"/>